<keyword evidence="3" id="KW-1185">Reference proteome</keyword>
<evidence type="ECO:0000256" key="1">
    <source>
        <dbReference type="SAM" id="Coils"/>
    </source>
</evidence>
<dbReference type="Proteomes" id="UP000294545">
    <property type="component" value="Unassembled WGS sequence"/>
</dbReference>
<proteinExistence type="predicted"/>
<accession>A0A4R1MLE7</accession>
<sequence>MQTSVNPDKVEELSFIYKNFGTSLENNEKELYRYLKNMLNDIKREYSERVVRKEVEEMERLLESIRKDAEEISCWYKENGRTLKNTSEQIRYEEQQLQALFNNQRFNHTGRYSAIGGRYGFLGTIPYRNAFDNRRSNLYQSLSNTKLDQTLLQYIYLTEMLKEKEEGKTMDVLRLISKVEVKALQEQSRLNGLTEMEYNSEMDRMRQEIENWLGEEKGGKWRRSIHVNEIKGANNLNALVGQGRAYVDLSGAIYFNHTVTEEEKRSVFTGSLNHQLALDIEKANIKDNKWQEILSKEGSAITNEEYRALASIFTTLEDEAMETFINMCFENVHQHHIGYWFGEDLEKYIRYHWEVDALKYQKLNEAMDILLEENYLEGLTLSEEYDRIDNEQIKQELLEKIKNLQRERLDLIQRTALINSLPQLGEVTSRIENPEIKLNSIERNKEERGYQDIVLTHINWVAAGFIARTEIDEEKYTQEMSISRTLAGSGIMRELNEKEKEALRRKLNLSDEKEISDKAIDNAAKEYVINKLLDTDKKAVEVGLENVPILGEAQKVYGAIIDFVEDSTEYRDGLLNDYRRINDDEMTTLANEFRMFGVIIDNQYSPEDSYVYLKPSYNTDTVINNYNYYLGDKSSYTSELEMSEQTYEMLKGEIDISTILSNTKEIHEKMDKIIDYPLYIDVTDYSRRK</sequence>
<reference evidence="2 3" key="1">
    <citation type="submission" date="2019-03" db="EMBL/GenBank/DDBJ databases">
        <title>Genomic Encyclopedia of Type Strains, Phase IV (KMG-IV): sequencing the most valuable type-strain genomes for metagenomic binning, comparative biology and taxonomic classification.</title>
        <authorList>
            <person name="Goeker M."/>
        </authorList>
    </citation>
    <scope>NUCLEOTIDE SEQUENCE [LARGE SCALE GENOMIC DNA]</scope>
    <source>
        <strain evidence="2 3">DSM 24176</strain>
    </source>
</reference>
<feature type="coiled-coil region" evidence="1">
    <location>
        <begin position="387"/>
        <end position="414"/>
    </location>
</feature>
<gene>
    <name evidence="2" type="ORF">EDC19_2422</name>
</gene>
<name>A0A4R1MLE7_9FIRM</name>
<protein>
    <submittedName>
        <fullName evidence="2">Uncharacterized protein</fullName>
    </submittedName>
</protein>
<dbReference type="AlphaFoldDB" id="A0A4R1MLE7"/>
<dbReference type="EMBL" id="SMGQ01000015">
    <property type="protein sequence ID" value="TCK90653.1"/>
    <property type="molecule type" value="Genomic_DNA"/>
</dbReference>
<comment type="caution">
    <text evidence="2">The sequence shown here is derived from an EMBL/GenBank/DDBJ whole genome shotgun (WGS) entry which is preliminary data.</text>
</comment>
<keyword evidence="1" id="KW-0175">Coiled coil</keyword>
<organism evidence="2 3">
    <name type="scientific">Natranaerovirga hydrolytica</name>
    <dbReference type="NCBI Taxonomy" id="680378"/>
    <lineage>
        <taxon>Bacteria</taxon>
        <taxon>Bacillati</taxon>
        <taxon>Bacillota</taxon>
        <taxon>Clostridia</taxon>
        <taxon>Lachnospirales</taxon>
        <taxon>Natranaerovirgaceae</taxon>
        <taxon>Natranaerovirga</taxon>
    </lineage>
</organism>
<evidence type="ECO:0000313" key="3">
    <source>
        <dbReference type="Proteomes" id="UP000294545"/>
    </source>
</evidence>
<feature type="coiled-coil region" evidence="1">
    <location>
        <begin position="48"/>
        <end position="103"/>
    </location>
</feature>
<evidence type="ECO:0000313" key="2">
    <source>
        <dbReference type="EMBL" id="TCK90653.1"/>
    </source>
</evidence>
<dbReference type="RefSeq" id="WP_132283093.1">
    <property type="nucleotide sequence ID" value="NZ_SMGQ01000015.1"/>
</dbReference>